<feature type="domain" description="Integrase catalytic" evidence="3">
    <location>
        <begin position="232"/>
        <end position="408"/>
    </location>
</feature>
<reference evidence="5" key="1">
    <citation type="submission" date="2016-11" db="UniProtKB">
        <authorList>
            <consortium name="WormBaseParasite"/>
        </authorList>
    </citation>
    <scope>IDENTIFICATION</scope>
</reference>
<dbReference type="Gene3D" id="3.30.420.10">
    <property type="entry name" value="Ribonuclease H-like superfamily/Ribonuclease H"/>
    <property type="match status" value="1"/>
</dbReference>
<dbReference type="InterPro" id="IPR023780">
    <property type="entry name" value="Chromo_domain"/>
</dbReference>
<dbReference type="InterPro" id="IPR036397">
    <property type="entry name" value="RNaseH_sf"/>
</dbReference>
<dbReference type="Gene3D" id="2.40.50.40">
    <property type="match status" value="1"/>
</dbReference>
<dbReference type="SUPFAM" id="SSF53098">
    <property type="entry name" value="Ribonuclease H-like"/>
    <property type="match status" value="1"/>
</dbReference>
<dbReference type="WBParaSite" id="L893_g29622.t1">
    <property type="protein sequence ID" value="L893_g29622.t1"/>
    <property type="gene ID" value="L893_g29622"/>
</dbReference>
<organism evidence="4 5">
    <name type="scientific">Steinernema glaseri</name>
    <dbReference type="NCBI Taxonomy" id="37863"/>
    <lineage>
        <taxon>Eukaryota</taxon>
        <taxon>Metazoa</taxon>
        <taxon>Ecdysozoa</taxon>
        <taxon>Nematoda</taxon>
        <taxon>Chromadorea</taxon>
        <taxon>Rhabditida</taxon>
        <taxon>Tylenchina</taxon>
        <taxon>Panagrolaimomorpha</taxon>
        <taxon>Strongyloidoidea</taxon>
        <taxon>Steinernematidae</taxon>
        <taxon>Steinernema</taxon>
    </lineage>
</organism>
<feature type="compositionally biased region" description="Low complexity" evidence="1">
    <location>
        <begin position="115"/>
        <end position="129"/>
    </location>
</feature>
<keyword evidence="4" id="KW-1185">Reference proteome</keyword>
<protein>
    <submittedName>
        <fullName evidence="5">Integrase catalytic domain-containing protein</fullName>
    </submittedName>
</protein>
<evidence type="ECO:0000256" key="1">
    <source>
        <dbReference type="SAM" id="MobiDB-lite"/>
    </source>
</evidence>
<dbReference type="AlphaFoldDB" id="A0A1I7ZTB0"/>
<dbReference type="PROSITE" id="PS50013">
    <property type="entry name" value="CHROMO_2"/>
    <property type="match status" value="1"/>
</dbReference>
<dbReference type="PANTHER" id="PTHR46585:SF1">
    <property type="entry name" value="CHROMO DOMAIN-CONTAINING PROTEIN"/>
    <property type="match status" value="1"/>
</dbReference>
<evidence type="ECO:0000313" key="5">
    <source>
        <dbReference type="WBParaSite" id="L893_g29622.t1"/>
    </source>
</evidence>
<accession>A0A1I7ZTB0</accession>
<dbReference type="PANTHER" id="PTHR46585">
    <property type="entry name" value="INTEGRASE CORE DOMAIN CONTAINING PROTEIN"/>
    <property type="match status" value="1"/>
</dbReference>
<proteinExistence type="predicted"/>
<dbReference type="SUPFAM" id="SSF54160">
    <property type="entry name" value="Chromo domain-like"/>
    <property type="match status" value="1"/>
</dbReference>
<dbReference type="PROSITE" id="PS50994">
    <property type="entry name" value="INTEGRASE"/>
    <property type="match status" value="1"/>
</dbReference>
<evidence type="ECO:0000313" key="4">
    <source>
        <dbReference type="Proteomes" id="UP000095287"/>
    </source>
</evidence>
<evidence type="ECO:0000259" key="3">
    <source>
        <dbReference type="PROSITE" id="PS50994"/>
    </source>
</evidence>
<evidence type="ECO:0000259" key="2">
    <source>
        <dbReference type="PROSITE" id="PS50013"/>
    </source>
</evidence>
<sequence length="541" mass="62436">MKLVPIDYQHSCQKCSLLDESKKIIEDLVHVLNVKTPPDIKMQRHRNLLHKLMIWKEKERSEKEKPINVKFEQPNVLSTPNMLATQYFTPVHYNNAPLAQSTPANPVNPTPPASPIASTPPVSSPLSLSVPSTLTKPATMATPARPVGIFPNIAIPKHPVKLDDVTVMDVDEKPIDSPEKIPFTKEQLQEYIEKSIQENRGINLLYRRAKAVNSKITLKDVKTFLSKQDSYILHVPVRRKFARNKTRADGLFSHIQADLADMQKLKEYNDGYSMIFTAVDVFSRKTFAIPLKSKRPLEIKRAFETITQSDGGWSLQNVITDQGTEFYNKIVSAYFKENHVNHYSVFNNLKSAQVERFNRTLKERLYRYMTAKSTNRWVDALEQVVYNINSTPNRTTGIAPEDVNFQNAHDLLANQYKDNNKKAKFKFNVGDAVRIVKSKAIFRKGYLPNFTYEIFHVKERLPRNPPVYRITDFTKTETIRGSFYEQELIKVCTKDKAYRIEEILKTRKRNGSKEYFVRFLGYRDNQNAWVKEEDIVSVADS</sequence>
<dbReference type="InterPro" id="IPR016197">
    <property type="entry name" value="Chromo-like_dom_sf"/>
</dbReference>
<feature type="domain" description="Chromo" evidence="2">
    <location>
        <begin position="498"/>
        <end position="541"/>
    </location>
</feature>
<feature type="region of interest" description="Disordered" evidence="1">
    <location>
        <begin position="99"/>
        <end position="129"/>
    </location>
</feature>
<dbReference type="GO" id="GO:0015074">
    <property type="term" value="P:DNA integration"/>
    <property type="evidence" value="ECO:0007669"/>
    <property type="project" value="InterPro"/>
</dbReference>
<name>A0A1I7ZTB0_9BILA</name>
<dbReference type="InterPro" id="IPR001584">
    <property type="entry name" value="Integrase_cat-core"/>
</dbReference>
<dbReference type="InterPro" id="IPR012337">
    <property type="entry name" value="RNaseH-like_sf"/>
</dbReference>
<dbReference type="Pfam" id="PF00385">
    <property type="entry name" value="Chromo"/>
    <property type="match status" value="1"/>
</dbReference>
<dbReference type="GO" id="GO:0003676">
    <property type="term" value="F:nucleic acid binding"/>
    <property type="evidence" value="ECO:0007669"/>
    <property type="project" value="InterPro"/>
</dbReference>
<dbReference type="CDD" id="cd00024">
    <property type="entry name" value="CD_CSD"/>
    <property type="match status" value="1"/>
</dbReference>
<dbReference type="InterPro" id="IPR000953">
    <property type="entry name" value="Chromo/chromo_shadow_dom"/>
</dbReference>
<dbReference type="Proteomes" id="UP000095287">
    <property type="component" value="Unplaced"/>
</dbReference>